<gene>
    <name evidence="1" type="ORF">DPMN_114051</name>
</gene>
<organism evidence="1 2">
    <name type="scientific">Dreissena polymorpha</name>
    <name type="common">Zebra mussel</name>
    <name type="synonym">Mytilus polymorpha</name>
    <dbReference type="NCBI Taxonomy" id="45954"/>
    <lineage>
        <taxon>Eukaryota</taxon>
        <taxon>Metazoa</taxon>
        <taxon>Spiralia</taxon>
        <taxon>Lophotrochozoa</taxon>
        <taxon>Mollusca</taxon>
        <taxon>Bivalvia</taxon>
        <taxon>Autobranchia</taxon>
        <taxon>Heteroconchia</taxon>
        <taxon>Euheterodonta</taxon>
        <taxon>Imparidentia</taxon>
        <taxon>Neoheterodontei</taxon>
        <taxon>Myida</taxon>
        <taxon>Dreissenoidea</taxon>
        <taxon>Dreissenidae</taxon>
        <taxon>Dreissena</taxon>
    </lineage>
</organism>
<reference evidence="1" key="2">
    <citation type="submission" date="2020-11" db="EMBL/GenBank/DDBJ databases">
        <authorList>
            <person name="McCartney M.A."/>
            <person name="Auch B."/>
            <person name="Kono T."/>
            <person name="Mallez S."/>
            <person name="Becker A."/>
            <person name="Gohl D.M."/>
            <person name="Silverstein K.A.T."/>
            <person name="Koren S."/>
            <person name="Bechman K.B."/>
            <person name="Herman A."/>
            <person name="Abrahante J.E."/>
            <person name="Garbe J."/>
        </authorList>
    </citation>
    <scope>NUCLEOTIDE SEQUENCE</scope>
    <source>
        <strain evidence="1">Duluth1</strain>
        <tissue evidence="1">Whole animal</tissue>
    </source>
</reference>
<comment type="caution">
    <text evidence="1">The sequence shown here is derived from an EMBL/GenBank/DDBJ whole genome shotgun (WGS) entry which is preliminary data.</text>
</comment>
<reference evidence="1" key="1">
    <citation type="journal article" date="2019" name="bioRxiv">
        <title>The Genome of the Zebra Mussel, Dreissena polymorpha: A Resource for Invasive Species Research.</title>
        <authorList>
            <person name="McCartney M.A."/>
            <person name="Auch B."/>
            <person name="Kono T."/>
            <person name="Mallez S."/>
            <person name="Zhang Y."/>
            <person name="Obille A."/>
            <person name="Becker A."/>
            <person name="Abrahante J.E."/>
            <person name="Garbe J."/>
            <person name="Badalamenti J.P."/>
            <person name="Herman A."/>
            <person name="Mangelson H."/>
            <person name="Liachko I."/>
            <person name="Sullivan S."/>
            <person name="Sone E.D."/>
            <person name="Koren S."/>
            <person name="Silverstein K.A.T."/>
            <person name="Beckman K.B."/>
            <person name="Gohl D.M."/>
        </authorList>
    </citation>
    <scope>NUCLEOTIDE SEQUENCE</scope>
    <source>
        <strain evidence="1">Duluth1</strain>
        <tissue evidence="1">Whole animal</tissue>
    </source>
</reference>
<dbReference type="Proteomes" id="UP000828390">
    <property type="component" value="Unassembled WGS sequence"/>
</dbReference>
<dbReference type="EMBL" id="JAIWYP010000004">
    <property type="protein sequence ID" value="KAH3840599.1"/>
    <property type="molecule type" value="Genomic_DNA"/>
</dbReference>
<sequence>MGNSFCGKWPFIDSSYLISAAVKERGNGQQSGSSPFAITVLSHTQENSQYQ</sequence>
<accession>A0A9D4QRD1</accession>
<protein>
    <submittedName>
        <fullName evidence="1">Uncharacterized protein</fullName>
    </submittedName>
</protein>
<name>A0A9D4QRD1_DREPO</name>
<evidence type="ECO:0000313" key="1">
    <source>
        <dbReference type="EMBL" id="KAH3840599.1"/>
    </source>
</evidence>
<evidence type="ECO:0000313" key="2">
    <source>
        <dbReference type="Proteomes" id="UP000828390"/>
    </source>
</evidence>
<keyword evidence="2" id="KW-1185">Reference proteome</keyword>
<proteinExistence type="predicted"/>
<dbReference type="AlphaFoldDB" id="A0A9D4QRD1"/>